<evidence type="ECO:0000256" key="7">
    <source>
        <dbReference type="ARBA" id="ARBA00022741"/>
    </source>
</evidence>
<evidence type="ECO:0000256" key="5">
    <source>
        <dbReference type="ARBA" id="ARBA00022606"/>
    </source>
</evidence>
<keyword evidence="10" id="KW-0157">Chromophore</keyword>
<dbReference type="GO" id="GO:0004673">
    <property type="term" value="F:protein histidine kinase activity"/>
    <property type="evidence" value="ECO:0007669"/>
    <property type="project" value="UniProtKB-EC"/>
</dbReference>
<evidence type="ECO:0000256" key="1">
    <source>
        <dbReference type="ARBA" id="ARBA00000085"/>
    </source>
</evidence>
<dbReference type="InterPro" id="IPR009219">
    <property type="entry name" value="Bactrphtchr_CheY"/>
</dbReference>
<comment type="catalytic activity">
    <reaction evidence="1">
        <text>ATP + protein L-histidine = ADP + protein N-phospho-L-histidine.</text>
        <dbReference type="EC" id="2.7.13.3"/>
    </reaction>
</comment>
<dbReference type="RefSeq" id="WP_160731361.1">
    <property type="nucleotide sequence ID" value="NZ_WTYP01000002.1"/>
</dbReference>
<feature type="modified residue" description="4-aspartylphosphate" evidence="12">
    <location>
        <position position="784"/>
    </location>
</feature>
<dbReference type="GO" id="GO:0006355">
    <property type="term" value="P:regulation of DNA-templated transcription"/>
    <property type="evidence" value="ECO:0007669"/>
    <property type="project" value="InterPro"/>
</dbReference>
<keyword evidence="8" id="KW-0418">Kinase</keyword>
<dbReference type="EMBL" id="WTYP01000002">
    <property type="protein sequence ID" value="MXP48152.1"/>
    <property type="molecule type" value="Genomic_DNA"/>
</dbReference>
<organism evidence="16 17">
    <name type="scientific">Pontixanthobacter luteolus</name>
    <dbReference type="NCBI Taxonomy" id="295089"/>
    <lineage>
        <taxon>Bacteria</taxon>
        <taxon>Pseudomonadati</taxon>
        <taxon>Pseudomonadota</taxon>
        <taxon>Alphaproteobacteria</taxon>
        <taxon>Sphingomonadales</taxon>
        <taxon>Erythrobacteraceae</taxon>
        <taxon>Pontixanthobacter</taxon>
    </lineage>
</organism>
<keyword evidence="13" id="KW-0175">Coiled coil</keyword>
<evidence type="ECO:0000256" key="4">
    <source>
        <dbReference type="ARBA" id="ARBA00022553"/>
    </source>
</evidence>
<gene>
    <name evidence="16" type="ORF">GRI43_12215</name>
</gene>
<keyword evidence="17" id="KW-1185">Reference proteome</keyword>
<keyword evidence="5" id="KW-0716">Sensory transduction</keyword>
<dbReference type="InterPro" id="IPR035965">
    <property type="entry name" value="PAS-like_dom_sf"/>
</dbReference>
<evidence type="ECO:0000256" key="11">
    <source>
        <dbReference type="ARBA" id="ARBA00023170"/>
    </source>
</evidence>
<evidence type="ECO:0000259" key="14">
    <source>
        <dbReference type="PROSITE" id="PS50046"/>
    </source>
</evidence>
<sequence length="846" mass="91977">MNNLLPADEKIGLTNCDREPIHTPGGIQPIGFLIATSADWIVQRAANTLDHLGVAAADLPGKPLSGLLQKSAIDKIRSRIALLRSKDAVERMFDVPLVDGGKPYDIAVHFSDNAVIVECEPAQGDQVEVSSLVRSSLTRLGSCKDVSALLKEGARQFRSLMSYDRVMMYRFAEDGSGEVVSQSLAPDIDSYIGLNFPATDIPQQARALYLRNTFRIIADVQGEAVPIEPAGEGKPLDLSLALFRAVSPIHLEYLRNMGVGASLSVSIVVDGKLWGMIVCHHDSPRLPSFAERSAAELFGQIFSLQIESKLREQISESERRARHVSNRLMSAAAQDKDRLADADWLSELLPRAIECDGVGVHVEGTTALSGLAPTKAQFMKLVDALNRRDAQTIQHTSRIAEFLPELASSNSPLGGMLSIPISRRPRDYLILFREEKLRSVRWAGDQAKSVEQGEDGPRLTPRKSFEEWSELVRGTSEPFSPSDVRTAESLRTTLLEVVLHLSEEANEDRKRAAEQQQLLIAELNHRVRNILALIRALMAQTKREGGTIDEVVDTLESRVKALANAHDLLTAENWVPASFKEILKVEFSAYLSKGSDRVRLSGPAVSIKPQAVPIVALVIHEMATNAAKYGALSDSGSVNIDWSVDTDGHLHFTWKEAGGPMVEPPSRKGFGTTVISSSIPHELGGEADVNYKPSGLQAQFCIPERHIVAQEPVASAAMPQSPASGSADVLKGKTVLLVEDSMIIALDAEDKLRELGADNVLLAASIDRAAEMMRSEKIDVAMLDFNLGQETSLPIAEQLTKTNVPFFFASGYGGDDVVPPEFSAIPLVVKPYTLEQIAVAAANALA</sequence>
<dbReference type="InterPro" id="IPR001294">
    <property type="entry name" value="Phytochrome"/>
</dbReference>
<dbReference type="InterPro" id="IPR016132">
    <property type="entry name" value="Phyto_chromo_attachment"/>
</dbReference>
<dbReference type="Pfam" id="PF01590">
    <property type="entry name" value="GAF"/>
    <property type="match status" value="1"/>
</dbReference>
<evidence type="ECO:0000256" key="9">
    <source>
        <dbReference type="ARBA" id="ARBA00022840"/>
    </source>
</evidence>
<dbReference type="OrthoDB" id="136506at2"/>
<dbReference type="SUPFAM" id="SSF55785">
    <property type="entry name" value="PYP-like sensor domain (PAS domain)"/>
    <property type="match status" value="1"/>
</dbReference>
<evidence type="ECO:0000259" key="15">
    <source>
        <dbReference type="PROSITE" id="PS50110"/>
    </source>
</evidence>
<evidence type="ECO:0000256" key="12">
    <source>
        <dbReference type="PROSITE-ProRule" id="PRU00169"/>
    </source>
</evidence>
<evidence type="ECO:0000256" key="13">
    <source>
        <dbReference type="SAM" id="Coils"/>
    </source>
</evidence>
<evidence type="ECO:0000256" key="10">
    <source>
        <dbReference type="ARBA" id="ARBA00022991"/>
    </source>
</evidence>
<dbReference type="InterPro" id="IPR029016">
    <property type="entry name" value="GAF-like_dom_sf"/>
</dbReference>
<feature type="domain" description="Response regulatory" evidence="15">
    <location>
        <begin position="734"/>
        <end position="845"/>
    </location>
</feature>
<dbReference type="PRINTS" id="PR01033">
    <property type="entry name" value="PHYTOCHROME"/>
</dbReference>
<dbReference type="InterPro" id="IPR036890">
    <property type="entry name" value="HATPase_C_sf"/>
</dbReference>
<dbReference type="InterPro" id="IPR013515">
    <property type="entry name" value="Phytochrome_cen-reg"/>
</dbReference>
<accession>A0A6I4V8F9</accession>
<dbReference type="SUPFAM" id="SSF52172">
    <property type="entry name" value="CheY-like"/>
    <property type="match status" value="1"/>
</dbReference>
<dbReference type="InterPro" id="IPR003018">
    <property type="entry name" value="GAF"/>
</dbReference>
<comment type="caution">
    <text evidence="16">The sequence shown here is derived from an EMBL/GenBank/DDBJ whole genome shotgun (WGS) entry which is preliminary data.</text>
</comment>
<dbReference type="Gene3D" id="3.30.450.270">
    <property type="match status" value="1"/>
</dbReference>
<keyword evidence="9" id="KW-0067">ATP-binding</keyword>
<keyword evidence="6" id="KW-0808">Transferase</keyword>
<dbReference type="InterPro" id="IPR011102">
    <property type="entry name" value="Sig_transdc_His_kinase_HWE"/>
</dbReference>
<dbReference type="SMART" id="SM00911">
    <property type="entry name" value="HWE_HK"/>
    <property type="match status" value="1"/>
</dbReference>
<dbReference type="GO" id="GO:0009881">
    <property type="term" value="F:photoreceptor activity"/>
    <property type="evidence" value="ECO:0007669"/>
    <property type="project" value="UniProtKB-KW"/>
</dbReference>
<dbReference type="PANTHER" id="PTHR41523">
    <property type="entry name" value="TWO-COMPONENT SYSTEM SENSOR PROTEIN"/>
    <property type="match status" value="1"/>
</dbReference>
<keyword evidence="7" id="KW-0547">Nucleotide-binding</keyword>
<feature type="domain" description="Phytochrome chromophore attachment site" evidence="14">
    <location>
        <begin position="145"/>
        <end position="300"/>
    </location>
</feature>
<dbReference type="AlphaFoldDB" id="A0A6I4V8F9"/>
<reference evidence="16 17" key="1">
    <citation type="submission" date="2019-12" db="EMBL/GenBank/DDBJ databases">
        <title>Genomic-based taxomic classification of the family Erythrobacteraceae.</title>
        <authorList>
            <person name="Xu L."/>
        </authorList>
    </citation>
    <scope>NUCLEOTIDE SEQUENCE [LARGE SCALE GENOMIC DNA]</scope>
    <source>
        <strain evidence="16 17">SW-109</strain>
    </source>
</reference>
<dbReference type="GO" id="GO:0009584">
    <property type="term" value="P:detection of visible light"/>
    <property type="evidence" value="ECO:0007669"/>
    <property type="project" value="InterPro"/>
</dbReference>
<dbReference type="SMART" id="SM00448">
    <property type="entry name" value="REC"/>
    <property type="match status" value="1"/>
</dbReference>
<dbReference type="Gene3D" id="3.30.450.20">
    <property type="entry name" value="PAS domain"/>
    <property type="match status" value="1"/>
</dbReference>
<evidence type="ECO:0000313" key="17">
    <source>
        <dbReference type="Proteomes" id="UP000471435"/>
    </source>
</evidence>
<dbReference type="SMART" id="SM00065">
    <property type="entry name" value="GAF"/>
    <property type="match status" value="1"/>
</dbReference>
<evidence type="ECO:0000313" key="16">
    <source>
        <dbReference type="EMBL" id="MXP48152.1"/>
    </source>
</evidence>
<dbReference type="GO" id="GO:0005524">
    <property type="term" value="F:ATP binding"/>
    <property type="evidence" value="ECO:0007669"/>
    <property type="project" value="UniProtKB-KW"/>
</dbReference>
<dbReference type="Pfam" id="PF00360">
    <property type="entry name" value="PHY"/>
    <property type="match status" value="1"/>
</dbReference>
<keyword evidence="3" id="KW-0600">Photoreceptor protein</keyword>
<dbReference type="GO" id="GO:0000160">
    <property type="term" value="P:phosphorelay signal transduction system"/>
    <property type="evidence" value="ECO:0007669"/>
    <property type="project" value="InterPro"/>
</dbReference>
<keyword evidence="4 12" id="KW-0597">Phosphoprotein</keyword>
<dbReference type="Gene3D" id="3.30.565.10">
    <property type="entry name" value="Histidine kinase-like ATPase, C-terminal domain"/>
    <property type="match status" value="1"/>
</dbReference>
<protein>
    <recommendedName>
        <fullName evidence="2">histidine kinase</fullName>
        <ecNumber evidence="2">2.7.13.3</ecNumber>
    </recommendedName>
</protein>
<evidence type="ECO:0000256" key="8">
    <source>
        <dbReference type="ARBA" id="ARBA00022777"/>
    </source>
</evidence>
<evidence type="ECO:0000256" key="2">
    <source>
        <dbReference type="ARBA" id="ARBA00012438"/>
    </source>
</evidence>
<dbReference type="Pfam" id="PF07536">
    <property type="entry name" value="HWE_HK"/>
    <property type="match status" value="1"/>
</dbReference>
<dbReference type="PROSITE" id="PS50046">
    <property type="entry name" value="PHYTOCHROME_2"/>
    <property type="match status" value="1"/>
</dbReference>
<dbReference type="PROSITE" id="PS50110">
    <property type="entry name" value="RESPONSE_REGULATORY"/>
    <property type="match status" value="1"/>
</dbReference>
<dbReference type="Pfam" id="PF08446">
    <property type="entry name" value="PAS_2"/>
    <property type="match status" value="1"/>
</dbReference>
<dbReference type="InterPro" id="IPR043150">
    <property type="entry name" value="Phytochrome_PHY_sf"/>
</dbReference>
<feature type="coiled-coil region" evidence="13">
    <location>
        <begin position="502"/>
        <end position="572"/>
    </location>
</feature>
<evidence type="ECO:0000256" key="3">
    <source>
        <dbReference type="ARBA" id="ARBA00022543"/>
    </source>
</evidence>
<dbReference type="InterPro" id="IPR001789">
    <property type="entry name" value="Sig_transdc_resp-reg_receiver"/>
</dbReference>
<dbReference type="EC" id="2.7.13.3" evidence="2"/>
<proteinExistence type="predicted"/>
<dbReference type="SUPFAM" id="SSF55781">
    <property type="entry name" value="GAF domain-like"/>
    <property type="match status" value="2"/>
</dbReference>
<dbReference type="InterPro" id="IPR011006">
    <property type="entry name" value="CheY-like_superfamily"/>
</dbReference>
<evidence type="ECO:0000256" key="6">
    <source>
        <dbReference type="ARBA" id="ARBA00022679"/>
    </source>
</evidence>
<dbReference type="PIRSF" id="PIRSF036397">
    <property type="entry name" value="Bactrphtchrm_rec"/>
    <property type="match status" value="1"/>
</dbReference>
<dbReference type="Proteomes" id="UP000471435">
    <property type="component" value="Unassembled WGS sequence"/>
</dbReference>
<name>A0A6I4V8F9_9SPHN</name>
<dbReference type="Gene3D" id="3.30.450.40">
    <property type="match status" value="1"/>
</dbReference>
<dbReference type="InterPro" id="IPR013654">
    <property type="entry name" value="PAS_2"/>
</dbReference>
<keyword evidence="11" id="KW-0675">Receptor</keyword>
<dbReference type="Gene3D" id="3.40.50.2300">
    <property type="match status" value="1"/>
</dbReference>
<dbReference type="PANTHER" id="PTHR41523:SF7">
    <property type="entry name" value="HISTIDINE KINASE"/>
    <property type="match status" value="1"/>
</dbReference>